<feature type="transmembrane region" description="Helical" evidence="1">
    <location>
        <begin position="38"/>
        <end position="59"/>
    </location>
</feature>
<reference evidence="2 3" key="1">
    <citation type="journal article" date="2006" name="Appl. Environ. Microbiol.">
        <title>Genome sequence of the chemolithoautotrophic nitrite-oxidizing bacterium Nitrobacter winogradskyi Nb-255.</title>
        <authorList>
            <person name="Starkenburg S.R."/>
            <person name="Chain P.S."/>
            <person name="Sayavedra-Soto L.A."/>
            <person name="Hauser L."/>
            <person name="Land M.L."/>
            <person name="Larimer F.W."/>
            <person name="Malfatti S.A."/>
            <person name="Klotz M.G."/>
            <person name="Bottomley P.J."/>
            <person name="Arp D.J."/>
            <person name="Hickey W.J."/>
        </authorList>
    </citation>
    <scope>NUCLEOTIDE SEQUENCE [LARGE SCALE GENOMIC DNA]</scope>
    <source>
        <strain evidence="3">ATCC 25391 / DSM 10237 / CIP 104748 / NCIMB 11846 / Nb-255</strain>
    </source>
</reference>
<keyword evidence="1" id="KW-1133">Transmembrane helix</keyword>
<dbReference type="eggNOG" id="ENOG5033QCK">
    <property type="taxonomic scope" value="Bacteria"/>
</dbReference>
<sequence>MFKVLDAYSLKARLFPALIAVIPSLAALAILISWSKFGLTSVIATTAIPVLVFAAADIARRLGKHIEERIYAELGGKPSLVMLRSSDTTFDAATKAQYRAFLSLKIAQPVPSEQDERDDPKAVDAFYERAGGWLRENTRDTTKFPVLFNENIIYGFRRNLLGLKWPALTLNAAIVLLCLTLLYRKGIVDTEDDVTVRLLIVLVFAVIHAIYMTFAVGKKSVVDASRTYARQLLLSCETFIGKEKPAKPPIRRRAGN</sequence>
<feature type="transmembrane region" description="Helical" evidence="1">
    <location>
        <begin position="195"/>
        <end position="216"/>
    </location>
</feature>
<organism evidence="2 3">
    <name type="scientific">Nitrobacter winogradskyi (strain ATCC 25391 / DSM 10237 / CIP 104748 / NCIMB 11846 / Nb-255)</name>
    <dbReference type="NCBI Taxonomy" id="323098"/>
    <lineage>
        <taxon>Bacteria</taxon>
        <taxon>Pseudomonadati</taxon>
        <taxon>Pseudomonadota</taxon>
        <taxon>Alphaproteobacteria</taxon>
        <taxon>Hyphomicrobiales</taxon>
        <taxon>Nitrobacteraceae</taxon>
        <taxon>Nitrobacter</taxon>
    </lineage>
</organism>
<dbReference type="AlphaFoldDB" id="Q3SUA9"/>
<dbReference type="OrthoDB" id="2083198at2"/>
<dbReference type="EMBL" id="CP000115">
    <property type="protein sequence ID" value="ABA04132.1"/>
    <property type="molecule type" value="Genomic_DNA"/>
</dbReference>
<dbReference type="KEGG" id="nwi:Nwi_0868"/>
<dbReference type="STRING" id="323098.Nwi_0868"/>
<evidence type="ECO:0000256" key="1">
    <source>
        <dbReference type="SAM" id="Phobius"/>
    </source>
</evidence>
<accession>Q3SUA9</accession>
<gene>
    <name evidence="2" type="ordered locus">Nwi_0868</name>
</gene>
<evidence type="ECO:0000313" key="2">
    <source>
        <dbReference type="EMBL" id="ABA04132.1"/>
    </source>
</evidence>
<keyword evidence="3" id="KW-1185">Reference proteome</keyword>
<dbReference type="RefSeq" id="WP_011314175.1">
    <property type="nucleotide sequence ID" value="NC_007406.1"/>
</dbReference>
<protein>
    <submittedName>
        <fullName evidence="2">Uncharacterized protein</fullName>
    </submittedName>
</protein>
<feature type="transmembrane region" description="Helical" evidence="1">
    <location>
        <begin position="12"/>
        <end position="32"/>
    </location>
</feature>
<keyword evidence="1" id="KW-0812">Transmembrane</keyword>
<dbReference type="Proteomes" id="UP000002531">
    <property type="component" value="Chromosome"/>
</dbReference>
<dbReference type="HOGENOM" id="CLU_093433_0_0_5"/>
<evidence type="ECO:0000313" key="3">
    <source>
        <dbReference type="Proteomes" id="UP000002531"/>
    </source>
</evidence>
<name>Q3SUA9_NITWN</name>
<proteinExistence type="predicted"/>
<feature type="transmembrane region" description="Helical" evidence="1">
    <location>
        <begin position="165"/>
        <end position="183"/>
    </location>
</feature>
<keyword evidence="1" id="KW-0472">Membrane</keyword>